<gene>
    <name evidence="13" type="ORF">GOP47_0021585</name>
</gene>
<evidence type="ECO:0000256" key="4">
    <source>
        <dbReference type="ARBA" id="ARBA00022840"/>
    </source>
</evidence>
<keyword evidence="7 9" id="KW-0009">Actin-binding</keyword>
<dbReference type="Gene3D" id="1.20.5.190">
    <property type="match status" value="2"/>
</dbReference>
<evidence type="ECO:0000256" key="10">
    <source>
        <dbReference type="SAM" id="Coils"/>
    </source>
</evidence>
<feature type="region of interest" description="Disordered" evidence="11">
    <location>
        <begin position="362"/>
        <end position="384"/>
    </location>
</feature>
<evidence type="ECO:0000256" key="5">
    <source>
        <dbReference type="ARBA" id="ARBA00023123"/>
    </source>
</evidence>
<dbReference type="PANTHER" id="PTHR13140:SF706">
    <property type="entry name" value="DILUTE CLASS UNCONVENTIONAL MYOSIN, ISOFORM C"/>
    <property type="match status" value="1"/>
</dbReference>
<evidence type="ECO:0000256" key="3">
    <source>
        <dbReference type="ARBA" id="ARBA00022741"/>
    </source>
</evidence>
<dbReference type="Pfam" id="PF00612">
    <property type="entry name" value="IQ"/>
    <property type="match status" value="3"/>
</dbReference>
<dbReference type="GO" id="GO:0051015">
    <property type="term" value="F:actin filament binding"/>
    <property type="evidence" value="ECO:0007669"/>
    <property type="project" value="TreeGrafter"/>
</dbReference>
<dbReference type="SMART" id="SM00242">
    <property type="entry name" value="MYSc"/>
    <property type="match status" value="1"/>
</dbReference>
<sequence>MRHLQYHYHRHPHSPILDCNSPSQRVCGSDMLSLKAMTPAGHRSTLEEMLQSMNHEDERPSDMPPALPQRPTSKARLPSTARMRKAVAIAVAVTAPLEHHDHDASNNGNHVMNGHVCDDPLPCTSISDSTEVADLDQCGNSDVGKLEPPPESIQSNLSFSSMLPSKLIPSDHAETLESASFSFPRATDADSIPASIHDSNGMEHGTTSESKELEIFDNDQDVEFPDRFTETAEGHNLLNKRKERTRMEYKWLDGLNSDSRPDGLSYDYLKLTTLDPLHMKNNELMEMEKFCEESADAMNSTSDSDSSKYENGIANEVGLSKIDERGSESHSENSASEDEHVEPVSELFESGDLAVENSNAVVEDSKTSLENGKRPPEPFKPKTERTNVKRWRDALSGLKKNSRVWCLSSDNTWTLGVVQSATDEESIVSTIEGQSQSRTRRRLLKLPSSKILPANPVILEGVDDLIQLSYLNEPAVLHNLRYRYVDNKIYTRAGPVLIAVNPFKNVPLYTSGLLECYKSKNKEGLGPHVYMTSENAFAAMMRDGVNQSIIISGESGAGKTETAKIAMQYLAAVGGGGGVENEILQTNPILEAFGNAKTLRNDNSSRFGKLIDIFFEDSGKICGAKVQTYLLEKSRVVQQAVGERSYHIFYQLCAGADEALRERISLRPAKHFQYLNQSNCLQIDNVDDALRFEVTMDAMNVVQISKEDQNSAFAMLAAVLWLGNVTFSVIDNENHVSVDDNEAVFHAAELLKCTKDHLMNALCTRKIRAGHENIVQKLTASQAVDSRDALAKAIYAGLFDWLVDRINKSLEAGKRRTGKSITILDIYGFESFEKNSFEQLCINYANERLQQYFNRHLFKLEQEEYMSEGIDWTQVEFEDNQECLELIEKRPLGLISLLDEECTFPKGTDHTLAEKLKEHLALNSCFKGERSRGFRVRHYAGEVTYDTLGFLEKNRDLLHSDLLQLLSSCDAYLPQLFATNIEQNLSKLISPVRRSGAESQKQSVSTKFKGQLTRLMQRLENTEPHFIRCIKPNTLQQPNSYQEDLVLQQLRCCGVLEVVRISRSGYPTRVTHQNFALRYSFLLPLNFATGQDTLSVCVAILHQFRVPPDMYQVGYTKLFFRAGQIGRLEDVRLQTLHGIVCFQKLYRGYKARQYFRKLKRAAILLQSLIRARKVRRLFEELIKKHRAAIQIQRYVRCRAKRQEYLKKREKMVLIQSATRGWLARRRVLALRKKLAEEERQGFEARRLIEQQLEAAQMEAMTSPAEEPDFKASKDAEILKSEVPTSDNEADTATIRVSPSFLAELQSRVLVAEAALREKEEDNAILRQRLNHYEARWSDYEAKMSSMEEMWQKQMSSLQLSLAAAKKSLASDDIASQGFKYDETFPFKSGITKQRAARHILPQEDDEFDWDDTTSVGTKTPDHLSTPRKPFLDLSIGRGDLDAGRSVVSHLVKEFEHRRQVFNDDSSFLVEVKSGQSEASLNPDEELRKLKQRFDTWKKDFKSRLRETKSILQKLGNPDSAQRLRKNWWSKKT</sequence>
<dbReference type="PANTHER" id="PTHR13140">
    <property type="entry name" value="MYOSIN"/>
    <property type="match status" value="1"/>
</dbReference>
<evidence type="ECO:0000256" key="2">
    <source>
        <dbReference type="ARBA" id="ARBA00022737"/>
    </source>
</evidence>
<dbReference type="GO" id="GO:0030048">
    <property type="term" value="P:actin filament-based movement"/>
    <property type="evidence" value="ECO:0007669"/>
    <property type="project" value="UniProtKB-ARBA"/>
</dbReference>
<keyword evidence="10" id="KW-0175">Coiled coil</keyword>
<evidence type="ECO:0000256" key="11">
    <source>
        <dbReference type="SAM" id="MobiDB-lite"/>
    </source>
</evidence>
<dbReference type="Gene3D" id="1.20.58.530">
    <property type="match status" value="1"/>
</dbReference>
<dbReference type="GO" id="GO:0016459">
    <property type="term" value="C:myosin complex"/>
    <property type="evidence" value="ECO:0007669"/>
    <property type="project" value="UniProtKB-KW"/>
</dbReference>
<dbReference type="PROSITE" id="PS51456">
    <property type="entry name" value="MYOSIN_MOTOR"/>
    <property type="match status" value="1"/>
</dbReference>
<dbReference type="InterPro" id="IPR000048">
    <property type="entry name" value="IQ_motif_EF-hand-BS"/>
</dbReference>
<dbReference type="OrthoDB" id="6108017at2759"/>
<dbReference type="GO" id="GO:0005737">
    <property type="term" value="C:cytoplasm"/>
    <property type="evidence" value="ECO:0007669"/>
    <property type="project" value="TreeGrafter"/>
</dbReference>
<dbReference type="SMART" id="SM00015">
    <property type="entry name" value="IQ"/>
    <property type="match status" value="4"/>
</dbReference>
<evidence type="ECO:0000256" key="7">
    <source>
        <dbReference type="ARBA" id="ARBA00023203"/>
    </source>
</evidence>
<keyword evidence="6 9" id="KW-0505">Motor protein</keyword>
<feature type="binding site" evidence="9">
    <location>
        <begin position="553"/>
        <end position="560"/>
    </location>
    <ligand>
        <name>ATP</name>
        <dbReference type="ChEBI" id="CHEBI:30616"/>
    </ligand>
</feature>
<dbReference type="PROSITE" id="PS50096">
    <property type="entry name" value="IQ"/>
    <property type="match status" value="4"/>
</dbReference>
<feature type="region of interest" description="Disordered" evidence="11">
    <location>
        <begin position="323"/>
        <end position="346"/>
    </location>
</feature>
<feature type="region of interest" description="Disordered" evidence="11">
    <location>
        <begin position="54"/>
        <end position="79"/>
    </location>
</feature>
<feature type="domain" description="Myosin motor" evidence="12">
    <location>
        <begin position="460"/>
        <end position="1133"/>
    </location>
</feature>
<dbReference type="GO" id="GO:0007015">
    <property type="term" value="P:actin filament organization"/>
    <property type="evidence" value="ECO:0007669"/>
    <property type="project" value="TreeGrafter"/>
</dbReference>
<dbReference type="Gene3D" id="6.20.240.20">
    <property type="match status" value="1"/>
</dbReference>
<protein>
    <recommendedName>
        <fullName evidence="12">Myosin motor domain-containing protein</fullName>
    </recommendedName>
</protein>
<feature type="region of interest" description="Actin-binding" evidence="9">
    <location>
        <begin position="1012"/>
        <end position="1034"/>
    </location>
</feature>
<keyword evidence="5 9" id="KW-0518">Myosin</keyword>
<evidence type="ECO:0000256" key="1">
    <source>
        <dbReference type="ARBA" id="ARBA00022528"/>
    </source>
</evidence>
<dbReference type="InterPro" id="IPR027417">
    <property type="entry name" value="P-loop_NTPase"/>
</dbReference>
<evidence type="ECO:0000256" key="8">
    <source>
        <dbReference type="ARBA" id="ARBA00060862"/>
    </source>
</evidence>
<dbReference type="PRINTS" id="PR00193">
    <property type="entry name" value="MYOSINHEAVY"/>
</dbReference>
<feature type="region of interest" description="Disordered" evidence="11">
    <location>
        <begin position="192"/>
        <end position="212"/>
    </location>
</feature>
<comment type="caution">
    <text evidence="13">The sequence shown here is derived from an EMBL/GenBank/DDBJ whole genome shotgun (WGS) entry which is preliminary data.</text>
</comment>
<dbReference type="InterPro" id="IPR036022">
    <property type="entry name" value="MYSc_Myo8"/>
</dbReference>
<keyword evidence="2" id="KW-0677">Repeat</keyword>
<dbReference type="GO" id="GO:0005524">
    <property type="term" value="F:ATP binding"/>
    <property type="evidence" value="ECO:0007669"/>
    <property type="project" value="UniProtKB-UniRule"/>
</dbReference>
<keyword evidence="4 9" id="KW-0067">ATP-binding</keyword>
<dbReference type="Gene3D" id="1.20.120.720">
    <property type="entry name" value="Myosin VI head, motor domain, U50 subdomain"/>
    <property type="match status" value="1"/>
</dbReference>
<dbReference type="GO" id="GO:0016020">
    <property type="term" value="C:membrane"/>
    <property type="evidence" value="ECO:0007669"/>
    <property type="project" value="TreeGrafter"/>
</dbReference>
<keyword evidence="14" id="KW-1185">Reference proteome</keyword>
<accession>A0A9D4Z5D8</accession>
<proteinExistence type="inferred from homology"/>
<dbReference type="SUPFAM" id="SSF52540">
    <property type="entry name" value="P-loop containing nucleoside triphosphate hydrolases"/>
    <property type="match status" value="1"/>
</dbReference>
<keyword evidence="1" id="KW-0150">Chloroplast</keyword>
<comment type="similarity">
    <text evidence="8">Belongs to the TRAFAC class myosin-kinesin ATPase superfamily. Myosin family. Plant myosin class VIII subfamily.</text>
</comment>
<feature type="compositionally biased region" description="Basic and acidic residues" evidence="11">
    <location>
        <begin position="323"/>
        <end position="343"/>
    </location>
</feature>
<dbReference type="Gene3D" id="1.10.10.820">
    <property type="match status" value="1"/>
</dbReference>
<dbReference type="GO" id="GO:0000146">
    <property type="term" value="F:microfilament motor activity"/>
    <property type="evidence" value="ECO:0007669"/>
    <property type="project" value="TreeGrafter"/>
</dbReference>
<dbReference type="InterPro" id="IPR036961">
    <property type="entry name" value="Kinesin_motor_dom_sf"/>
</dbReference>
<dbReference type="FunFam" id="1.10.10.820:FF:000001">
    <property type="entry name" value="Myosin heavy chain"/>
    <property type="match status" value="1"/>
</dbReference>
<evidence type="ECO:0000256" key="9">
    <source>
        <dbReference type="PROSITE-ProRule" id="PRU00782"/>
    </source>
</evidence>
<keyword evidence="3 9" id="KW-0547">Nucleotide-binding</keyword>
<dbReference type="InterPro" id="IPR001609">
    <property type="entry name" value="Myosin_head_motor_dom-like"/>
</dbReference>
<feature type="compositionally biased region" description="Basic and acidic residues" evidence="11">
    <location>
        <begin position="363"/>
        <end position="384"/>
    </location>
</feature>
<dbReference type="EMBL" id="JABFUD020000021">
    <property type="protein sequence ID" value="KAI5063038.1"/>
    <property type="molecule type" value="Genomic_DNA"/>
</dbReference>
<keyword evidence="1" id="KW-0934">Plastid</keyword>
<evidence type="ECO:0000313" key="13">
    <source>
        <dbReference type="EMBL" id="KAI5063038.1"/>
    </source>
</evidence>
<reference evidence="13" key="1">
    <citation type="submission" date="2021-01" db="EMBL/GenBank/DDBJ databases">
        <title>Adiantum capillus-veneris genome.</title>
        <authorList>
            <person name="Fang Y."/>
            <person name="Liao Q."/>
        </authorList>
    </citation>
    <scope>NUCLEOTIDE SEQUENCE</scope>
    <source>
        <strain evidence="13">H3</strain>
        <tissue evidence="13">Leaf</tissue>
    </source>
</reference>
<dbReference type="CDD" id="cd01383">
    <property type="entry name" value="MYSc_Myo8"/>
    <property type="match status" value="1"/>
</dbReference>
<evidence type="ECO:0000313" key="14">
    <source>
        <dbReference type="Proteomes" id="UP000886520"/>
    </source>
</evidence>
<dbReference type="FunFam" id="1.20.58.530:FF:000013">
    <property type="entry name" value="Unconventional myosin-XIX"/>
    <property type="match status" value="1"/>
</dbReference>
<dbReference type="CDD" id="cd23767">
    <property type="entry name" value="IQCD"/>
    <property type="match status" value="1"/>
</dbReference>
<organism evidence="13 14">
    <name type="scientific">Adiantum capillus-veneris</name>
    <name type="common">Maidenhair fern</name>
    <dbReference type="NCBI Taxonomy" id="13818"/>
    <lineage>
        <taxon>Eukaryota</taxon>
        <taxon>Viridiplantae</taxon>
        <taxon>Streptophyta</taxon>
        <taxon>Embryophyta</taxon>
        <taxon>Tracheophyta</taxon>
        <taxon>Polypodiopsida</taxon>
        <taxon>Polypodiidae</taxon>
        <taxon>Polypodiales</taxon>
        <taxon>Pteridineae</taxon>
        <taxon>Pteridaceae</taxon>
        <taxon>Vittarioideae</taxon>
        <taxon>Adiantum</taxon>
    </lineage>
</organism>
<dbReference type="Pfam" id="PF00063">
    <property type="entry name" value="Myosin_head"/>
    <property type="match status" value="1"/>
</dbReference>
<dbReference type="Gene3D" id="3.40.850.10">
    <property type="entry name" value="Kinesin motor domain"/>
    <property type="match status" value="1"/>
</dbReference>
<feature type="coiled-coil region" evidence="10">
    <location>
        <begin position="1301"/>
        <end position="1335"/>
    </location>
</feature>
<evidence type="ECO:0000256" key="6">
    <source>
        <dbReference type="ARBA" id="ARBA00023175"/>
    </source>
</evidence>
<name>A0A9D4Z5D8_ADICA</name>
<evidence type="ECO:0000259" key="12">
    <source>
        <dbReference type="PROSITE" id="PS51456"/>
    </source>
</evidence>
<dbReference type="Proteomes" id="UP000886520">
    <property type="component" value="Chromosome 21"/>
</dbReference>